<dbReference type="Pfam" id="PF08878">
    <property type="entry name" value="HamA"/>
    <property type="match status" value="1"/>
</dbReference>
<dbReference type="Proteomes" id="UP000217889">
    <property type="component" value="Chromosome"/>
</dbReference>
<accession>A0A291GW63</accession>
<organism evidence="2 3">
    <name type="scientific">Brachybacterium ginsengisoli</name>
    <dbReference type="NCBI Taxonomy" id="1331682"/>
    <lineage>
        <taxon>Bacteria</taxon>
        <taxon>Bacillati</taxon>
        <taxon>Actinomycetota</taxon>
        <taxon>Actinomycetes</taxon>
        <taxon>Micrococcales</taxon>
        <taxon>Dermabacteraceae</taxon>
        <taxon>Brachybacterium</taxon>
    </lineage>
</organism>
<evidence type="ECO:0000313" key="3">
    <source>
        <dbReference type="Proteomes" id="UP000217889"/>
    </source>
</evidence>
<keyword evidence="3" id="KW-1185">Reference proteome</keyword>
<proteinExistence type="predicted"/>
<name>A0A291GW63_9MICO</name>
<reference evidence="2 3" key="1">
    <citation type="journal article" date="2014" name="Int. J. Syst. Evol. Microbiol.">
        <title>Brachybacterium ginsengisoli sp. nov., isolated from soil of a ginseng field.</title>
        <authorList>
            <person name="Hoang V.A."/>
            <person name="Kim Y.J."/>
            <person name="Nguyen N.L."/>
            <person name="Yang D.C."/>
        </authorList>
    </citation>
    <scope>NUCLEOTIDE SEQUENCE [LARGE SCALE GENOMIC DNA]</scope>
    <source>
        <strain evidence="2 3">DCY80</strain>
    </source>
</reference>
<feature type="domain" description="Anti-bacteriophage protein A/HamA C-terminal" evidence="1">
    <location>
        <begin position="19"/>
        <end position="245"/>
    </location>
</feature>
<evidence type="ECO:0000313" key="2">
    <source>
        <dbReference type="EMBL" id="ATG54450.1"/>
    </source>
</evidence>
<dbReference type="AlphaFoldDB" id="A0A291GW63"/>
<dbReference type="RefSeq" id="WP_096798917.1">
    <property type="nucleotide sequence ID" value="NZ_CP023564.1"/>
</dbReference>
<gene>
    <name evidence="2" type="ORF">CFK41_06465</name>
</gene>
<dbReference type="KEGG" id="bgg:CFK41_06465"/>
<dbReference type="EMBL" id="CP023564">
    <property type="protein sequence ID" value="ATG54450.1"/>
    <property type="molecule type" value="Genomic_DNA"/>
</dbReference>
<evidence type="ECO:0000259" key="1">
    <source>
        <dbReference type="Pfam" id="PF08878"/>
    </source>
</evidence>
<dbReference type="InterPro" id="IPR014976">
    <property type="entry name" value="AbpA_HamA_C"/>
</dbReference>
<protein>
    <recommendedName>
        <fullName evidence="1">Anti-bacteriophage protein A/HamA C-terminal domain-containing protein</fullName>
    </recommendedName>
</protein>
<sequence>MEGIDVEVTESATLVIVRAISEDFRAHVRGRLAEYCYGAVTVSEDLNFYSFEKTVAEFLRRYDPKPRTTQLGMAGELIVHVLMPLLHAELTSAAVYFNKEERSIKKGFDLTFLGSSDTAFWYGEVKSGEVSASSSADEKAASLIEIAASSLASMLDDAHHLSRWDAALNDTRLTLEGGYASTARELLRSDSETVRQGGAIRKRAVLAGAVMHELDHCEVTNEGMQQILDSISTGEDFADVRILVIQQDALEAVVEHLREVTIA</sequence>
<dbReference type="OrthoDB" id="5115021at2"/>